<gene>
    <name evidence="4" type="ORF">LANO_0A05754G</name>
</gene>
<evidence type="ECO:0000313" key="5">
    <source>
        <dbReference type="Proteomes" id="UP000189911"/>
    </source>
</evidence>
<comment type="similarity">
    <text evidence="1">Belongs to the peptidase M20A family.</text>
</comment>
<reference evidence="5" key="1">
    <citation type="submission" date="2016-03" db="EMBL/GenBank/DDBJ databases">
        <authorList>
            <person name="Devillers Hugo."/>
        </authorList>
    </citation>
    <scope>NUCLEOTIDE SEQUENCE [LARGE SCALE GENOMIC DNA]</scope>
</reference>
<dbReference type="InterPro" id="IPR002933">
    <property type="entry name" value="Peptidase_M20"/>
</dbReference>
<evidence type="ECO:0000259" key="3">
    <source>
        <dbReference type="Pfam" id="PF07687"/>
    </source>
</evidence>
<dbReference type="Pfam" id="PF01546">
    <property type="entry name" value="Peptidase_M20"/>
    <property type="match status" value="1"/>
</dbReference>
<dbReference type="InterPro" id="IPR010158">
    <property type="entry name" value="Amidase_Cbmase"/>
</dbReference>
<evidence type="ECO:0000256" key="1">
    <source>
        <dbReference type="ARBA" id="ARBA00006247"/>
    </source>
</evidence>
<dbReference type="Gene3D" id="3.40.630.10">
    <property type="entry name" value="Zn peptidases"/>
    <property type="match status" value="1"/>
</dbReference>
<dbReference type="EMBL" id="LT598449">
    <property type="protein sequence ID" value="SCU79299.1"/>
    <property type="molecule type" value="Genomic_DNA"/>
</dbReference>
<evidence type="ECO:0000256" key="2">
    <source>
        <dbReference type="ARBA" id="ARBA00022801"/>
    </source>
</evidence>
<dbReference type="Proteomes" id="UP000189911">
    <property type="component" value="Chromosome A"/>
</dbReference>
<dbReference type="InterPro" id="IPR011650">
    <property type="entry name" value="Peptidase_M20_dimer"/>
</dbReference>
<dbReference type="AlphaFoldDB" id="A0A1G4IR56"/>
<keyword evidence="5" id="KW-1185">Reference proteome</keyword>
<dbReference type="Pfam" id="PF07687">
    <property type="entry name" value="M20_dimer"/>
    <property type="match status" value="1"/>
</dbReference>
<feature type="domain" description="Peptidase M20 dimerisation" evidence="3">
    <location>
        <begin position="234"/>
        <end position="325"/>
    </location>
</feature>
<organism evidence="4 5">
    <name type="scientific">Lachancea nothofagi CBS 11611</name>
    <dbReference type="NCBI Taxonomy" id="1266666"/>
    <lineage>
        <taxon>Eukaryota</taxon>
        <taxon>Fungi</taxon>
        <taxon>Dikarya</taxon>
        <taxon>Ascomycota</taxon>
        <taxon>Saccharomycotina</taxon>
        <taxon>Saccharomycetes</taxon>
        <taxon>Saccharomycetales</taxon>
        <taxon>Saccharomycetaceae</taxon>
        <taxon>Lachancea</taxon>
    </lineage>
</organism>
<sequence>MTSKPYCHSMTINKGRLNQTILETGERFGGVGRWGDKAHEFGMRRLAGTSVDGAMRDWFVKECTSLGCDIKVDQIGNIFATFSGREKGSKPTAIGSHLDTQPEAGKYDGILGVLAGLEVLRTFKENGFIPNYDVCVVVWFNEEGARFTRYCMGSSVWAGTLDLEEAYGMLSVTDVDAESVRDSLVNIGYLGEVPASYLENPIDAHFELHIEQGPVLEDEQKTIGIVTGVQACYWEKFTVFGIGAHAGSTPWRLRKDALKIAIKMISKAEEIAHKFGGLFTCGMIDVKPYSVNIIPAEASFTLDYRHDFDETLFEMLKEARTFFDELVESESMSYKSEVLAYTPVVNFNRTCVDCVTKSALSLFDETVVRNIQSGAGHDSCQISTRVPTSMIFTPSKDGLSHNYLEHTSPEDVENGFEVLLETVIKYDMLRAEKHST</sequence>
<dbReference type="PIRSF" id="PIRSF001235">
    <property type="entry name" value="Amidase_carbamoylase"/>
    <property type="match status" value="1"/>
</dbReference>
<dbReference type="InterPro" id="IPR036264">
    <property type="entry name" value="Bact_exopeptidase_dim_dom"/>
</dbReference>
<dbReference type="CDD" id="cd03884">
    <property type="entry name" value="M20_bAS"/>
    <property type="match status" value="1"/>
</dbReference>
<evidence type="ECO:0000313" key="4">
    <source>
        <dbReference type="EMBL" id="SCU79299.1"/>
    </source>
</evidence>
<accession>A0A1G4IR56</accession>
<dbReference type="PANTHER" id="PTHR32494">
    <property type="entry name" value="ALLANTOATE DEIMINASE-RELATED"/>
    <property type="match status" value="1"/>
</dbReference>
<name>A0A1G4IR56_9SACH</name>
<proteinExistence type="inferred from homology"/>
<dbReference type="PANTHER" id="PTHR32494:SF5">
    <property type="entry name" value="ALLANTOATE AMIDOHYDROLASE"/>
    <property type="match status" value="1"/>
</dbReference>
<dbReference type="GO" id="GO:0016813">
    <property type="term" value="F:hydrolase activity, acting on carbon-nitrogen (but not peptide) bonds, in linear amidines"/>
    <property type="evidence" value="ECO:0007669"/>
    <property type="project" value="InterPro"/>
</dbReference>
<keyword evidence="2" id="KW-0378">Hydrolase</keyword>
<dbReference type="Gene3D" id="3.30.70.360">
    <property type="match status" value="1"/>
</dbReference>
<dbReference type="NCBIfam" id="TIGR01879">
    <property type="entry name" value="hydantase"/>
    <property type="match status" value="1"/>
</dbReference>
<dbReference type="SUPFAM" id="SSF53187">
    <property type="entry name" value="Zn-dependent exopeptidases"/>
    <property type="match status" value="1"/>
</dbReference>
<protein>
    <submittedName>
        <fullName evidence="4">LANO_0A05754g1_1</fullName>
    </submittedName>
</protein>
<dbReference type="OrthoDB" id="4676at2759"/>
<dbReference type="SUPFAM" id="SSF55031">
    <property type="entry name" value="Bacterial exopeptidase dimerisation domain"/>
    <property type="match status" value="1"/>
</dbReference>